<sequence>MKIFVTALDRDGQVFTYVRNKFPKLSEAEVKDSIFIGLQKWEVFPSYEVQMSMKLHFLNSHPDFFPKNLGEVSNEHNERFHQDISIMEKWFVGRWNCHMLAEYCSSKVTETPGNGHKRKTSRKTF</sequence>
<reference evidence="2" key="1">
    <citation type="submission" date="2020-01" db="EMBL/GenBank/DDBJ databases">
        <title>Draft genome sequence of the Termite Coptotermes fromosanus.</title>
        <authorList>
            <person name="Itakura S."/>
            <person name="Yosikawa Y."/>
            <person name="Umezawa K."/>
        </authorList>
    </citation>
    <scope>NUCLEOTIDE SEQUENCE [LARGE SCALE GENOMIC DNA]</scope>
</reference>
<proteinExistence type="predicted"/>
<evidence type="ECO:0000313" key="1">
    <source>
        <dbReference type="EMBL" id="GFG30148.1"/>
    </source>
</evidence>
<protein>
    <submittedName>
        <fullName evidence="1">Uncharacterized protein</fullName>
    </submittedName>
</protein>
<evidence type="ECO:0000313" key="2">
    <source>
        <dbReference type="Proteomes" id="UP000502823"/>
    </source>
</evidence>
<gene>
    <name evidence="1" type="ORF">Cfor_00896</name>
</gene>
<dbReference type="AlphaFoldDB" id="A0A6L2PI81"/>
<comment type="caution">
    <text evidence="1">The sequence shown here is derived from an EMBL/GenBank/DDBJ whole genome shotgun (WGS) entry which is preliminary data.</text>
</comment>
<dbReference type="PANTHER" id="PTHR46114">
    <property type="entry name" value="APPLE DOMAIN-CONTAINING PROTEIN"/>
    <property type="match status" value="1"/>
</dbReference>
<dbReference type="Proteomes" id="UP000502823">
    <property type="component" value="Unassembled WGS sequence"/>
</dbReference>
<dbReference type="EMBL" id="BLKM01000199">
    <property type="protein sequence ID" value="GFG30148.1"/>
    <property type="molecule type" value="Genomic_DNA"/>
</dbReference>
<organism evidence="1 2">
    <name type="scientific">Coptotermes formosanus</name>
    <name type="common">Formosan subterranean termite</name>
    <dbReference type="NCBI Taxonomy" id="36987"/>
    <lineage>
        <taxon>Eukaryota</taxon>
        <taxon>Metazoa</taxon>
        <taxon>Ecdysozoa</taxon>
        <taxon>Arthropoda</taxon>
        <taxon>Hexapoda</taxon>
        <taxon>Insecta</taxon>
        <taxon>Pterygota</taxon>
        <taxon>Neoptera</taxon>
        <taxon>Polyneoptera</taxon>
        <taxon>Dictyoptera</taxon>
        <taxon>Blattodea</taxon>
        <taxon>Blattoidea</taxon>
        <taxon>Termitoidae</taxon>
        <taxon>Rhinotermitidae</taxon>
        <taxon>Coptotermes</taxon>
    </lineage>
</organism>
<accession>A0A6L2PI81</accession>
<dbReference type="InParanoid" id="A0A6L2PI81"/>
<name>A0A6L2PI81_COPFO</name>
<dbReference type="OrthoDB" id="8063408at2759"/>
<keyword evidence="2" id="KW-1185">Reference proteome</keyword>
<dbReference type="PANTHER" id="PTHR46114:SF1">
    <property type="entry name" value="ZAD DOMAIN-CONTAINING PROTEIN"/>
    <property type="match status" value="1"/>
</dbReference>